<dbReference type="Proteomes" id="UP000050996">
    <property type="component" value="Unassembled WGS sequence"/>
</dbReference>
<dbReference type="PANTHER" id="PTHR34703">
    <property type="entry name" value="ANTIPORTER SUBUNIT MNHG2-RELATED"/>
    <property type="match status" value="1"/>
</dbReference>
<gene>
    <name evidence="5" type="ORF">AN957_04000</name>
</gene>
<keyword evidence="4" id="KW-0812">Transmembrane</keyword>
<evidence type="ECO:0000313" key="5">
    <source>
        <dbReference type="EMBL" id="KQL17854.1"/>
    </source>
</evidence>
<keyword evidence="4" id="KW-1133">Transmembrane helix</keyword>
<proteinExistence type="inferred from homology"/>
<dbReference type="AlphaFoldDB" id="A0A0Q3QJU3"/>
<feature type="transmembrane region" description="Helical" evidence="4">
    <location>
        <begin position="6"/>
        <end position="30"/>
    </location>
</feature>
<dbReference type="PATRIC" id="fig|1637975.4.peg.475"/>
<sequence length="119" mass="13264">MSANMLSEIIVSILIFIGTAFSFLSAIGLIRLPDVYTRAHAASKSTSIGVLCILFGTFLYFLLTEGYVSIRLILGIFFVFLTSPVVAHLLNRAAYRSHVELAKESIQDDLKEYIRRTDS</sequence>
<keyword evidence="3" id="KW-0050">Antiport</keyword>
<reference evidence="5 6" key="1">
    <citation type="submission" date="2015-09" db="EMBL/GenBank/DDBJ databases">
        <title>Genome sequencing project for genomic taxonomy and phylogenomics of Bacillus-like bacteria.</title>
        <authorList>
            <person name="Liu B."/>
            <person name="Wang J."/>
            <person name="Zhu Y."/>
            <person name="Liu G."/>
            <person name="Chen Q."/>
            <person name="Chen Z."/>
            <person name="Lan J."/>
            <person name="Che J."/>
            <person name="Ge C."/>
            <person name="Shi H."/>
            <person name="Pan Z."/>
            <person name="Liu X."/>
        </authorList>
    </citation>
    <scope>NUCLEOTIDE SEQUENCE [LARGE SCALE GENOMIC DNA]</scope>
    <source>
        <strain evidence="5 6">FJAT-18043</strain>
    </source>
</reference>
<dbReference type="PANTHER" id="PTHR34703:SF1">
    <property type="entry name" value="ANTIPORTER SUBUNIT MNHG2-RELATED"/>
    <property type="match status" value="1"/>
</dbReference>
<protein>
    <submittedName>
        <fullName evidence="5">Cation:proton antiporter</fullName>
    </submittedName>
</protein>
<organism evidence="5 6">
    <name type="scientific">Cytobacillus solani</name>
    <dbReference type="NCBI Taxonomy" id="1637975"/>
    <lineage>
        <taxon>Bacteria</taxon>
        <taxon>Bacillati</taxon>
        <taxon>Bacillota</taxon>
        <taxon>Bacilli</taxon>
        <taxon>Bacillales</taxon>
        <taxon>Bacillaceae</taxon>
        <taxon>Cytobacillus</taxon>
    </lineage>
</organism>
<dbReference type="STRING" id="1637975.AN957_04000"/>
<dbReference type="InterPro" id="IPR005133">
    <property type="entry name" value="PhaG_MnhG_YufB"/>
</dbReference>
<evidence type="ECO:0000256" key="2">
    <source>
        <dbReference type="ARBA" id="ARBA00008404"/>
    </source>
</evidence>
<evidence type="ECO:0000256" key="3">
    <source>
        <dbReference type="ARBA" id="ARBA00022449"/>
    </source>
</evidence>
<feature type="transmembrane region" description="Helical" evidence="4">
    <location>
        <begin position="69"/>
        <end position="90"/>
    </location>
</feature>
<name>A0A0Q3QJU3_9BACI</name>
<dbReference type="GO" id="GO:0015385">
    <property type="term" value="F:sodium:proton antiporter activity"/>
    <property type="evidence" value="ECO:0007669"/>
    <property type="project" value="TreeGrafter"/>
</dbReference>
<comment type="similarity">
    <text evidence="2">Belongs to the CPA3 antiporters (TC 2.A.63) subunit G family.</text>
</comment>
<keyword evidence="6" id="KW-1185">Reference proteome</keyword>
<evidence type="ECO:0000313" key="6">
    <source>
        <dbReference type="Proteomes" id="UP000050996"/>
    </source>
</evidence>
<keyword evidence="3" id="KW-0813">Transport</keyword>
<keyword evidence="4" id="KW-0472">Membrane</keyword>
<comment type="caution">
    <text evidence="5">The sequence shown here is derived from an EMBL/GenBank/DDBJ whole genome shotgun (WGS) entry which is preliminary data.</text>
</comment>
<accession>A0A0Q3QJU3</accession>
<comment type="subcellular location">
    <subcellularLocation>
        <location evidence="1">Membrane</location>
        <topology evidence="1">Multi-pass membrane protein</topology>
    </subcellularLocation>
</comment>
<dbReference type="NCBIfam" id="TIGR01300">
    <property type="entry name" value="CPA3_mnhG_phaG"/>
    <property type="match status" value="1"/>
</dbReference>
<dbReference type="GO" id="GO:0016020">
    <property type="term" value="C:membrane"/>
    <property type="evidence" value="ECO:0007669"/>
    <property type="project" value="UniProtKB-SubCell"/>
</dbReference>
<dbReference type="Pfam" id="PF03334">
    <property type="entry name" value="PhaG_MnhG_YufB"/>
    <property type="match status" value="1"/>
</dbReference>
<evidence type="ECO:0000256" key="1">
    <source>
        <dbReference type="ARBA" id="ARBA00004141"/>
    </source>
</evidence>
<evidence type="ECO:0000256" key="4">
    <source>
        <dbReference type="SAM" id="Phobius"/>
    </source>
</evidence>
<dbReference type="NCBIfam" id="NF009314">
    <property type="entry name" value="PRK12674.1-2"/>
    <property type="match status" value="1"/>
</dbReference>
<dbReference type="EMBL" id="LJIX01000006">
    <property type="protein sequence ID" value="KQL17854.1"/>
    <property type="molecule type" value="Genomic_DNA"/>
</dbReference>
<feature type="transmembrane region" description="Helical" evidence="4">
    <location>
        <begin position="42"/>
        <end position="63"/>
    </location>
</feature>